<organism evidence="2 3">
    <name type="scientific">Inquilinus limosus</name>
    <dbReference type="NCBI Taxonomy" id="171674"/>
    <lineage>
        <taxon>Bacteria</taxon>
        <taxon>Pseudomonadati</taxon>
        <taxon>Pseudomonadota</taxon>
        <taxon>Alphaproteobacteria</taxon>
        <taxon>Rhodospirillales</taxon>
        <taxon>Rhodospirillaceae</taxon>
        <taxon>Inquilinus</taxon>
    </lineage>
</organism>
<evidence type="ECO:0000313" key="2">
    <source>
        <dbReference type="EMBL" id="MBW8725561.1"/>
    </source>
</evidence>
<sequence length="397" mass="41232">MLLRHPLTVLIDAASQAMRALARLLGRIGTGRRHRAAADQTLAALAERFPGAPEHWLRFIAERAPALAKTGDMGALRMPAPAVPAAMPEPFGTPSPRRADPARMAGTVAAPDTQPSGQGPAPSAPPEPRIRTALLRLELASGASARASAAPAVSRARAAIRMVRPEPAAALLRPETVRSAPAPSRPDGISGPSPRADAAPHHAAPAGQGMPRPRVFAAGQLPPAPVGREPEEPRREPPATRLQARDALPESGAAPTGDRREAMPAAPLPAPFGADRRQPAGPSGPQAFGDIGQAEQAPSAPNEPAFLGRAFVPAVPPVAADRGAGWMVLAPTGREARPATDRDAARSIGAGGAMHDPQRPDWPSLPSAEPAPIVDAHVDPSRLDRLRQEQEVGLWNA</sequence>
<accession>A0A952FJK5</accession>
<feature type="region of interest" description="Disordered" evidence="1">
    <location>
        <begin position="171"/>
        <end position="304"/>
    </location>
</feature>
<comment type="caution">
    <text evidence="2">The sequence shown here is derived from an EMBL/GenBank/DDBJ whole genome shotgun (WGS) entry which is preliminary data.</text>
</comment>
<feature type="compositionally biased region" description="Basic and acidic residues" evidence="1">
    <location>
        <begin position="334"/>
        <end position="345"/>
    </location>
</feature>
<gene>
    <name evidence="2" type="ORF">JF625_10450</name>
</gene>
<evidence type="ECO:0000256" key="1">
    <source>
        <dbReference type="SAM" id="MobiDB-lite"/>
    </source>
</evidence>
<reference evidence="2" key="1">
    <citation type="submission" date="2020-06" db="EMBL/GenBank/DDBJ databases">
        <title>Stable isotope informed genome-resolved metagenomics uncovers potential trophic interactions in rhizosphere soil.</title>
        <authorList>
            <person name="Starr E.P."/>
            <person name="Shi S."/>
            <person name="Blazewicz S.J."/>
            <person name="Koch B.J."/>
            <person name="Probst A.J."/>
            <person name="Hungate B.A."/>
            <person name="Pett-Ridge J."/>
            <person name="Firestone M.K."/>
            <person name="Banfield J.F."/>
        </authorList>
    </citation>
    <scope>NUCLEOTIDE SEQUENCE</scope>
    <source>
        <strain evidence="2">YM_69_17</strain>
    </source>
</reference>
<dbReference type="Proteomes" id="UP000700706">
    <property type="component" value="Unassembled WGS sequence"/>
</dbReference>
<dbReference type="AlphaFoldDB" id="A0A952FJK5"/>
<feature type="region of interest" description="Disordered" evidence="1">
    <location>
        <begin position="90"/>
        <end position="128"/>
    </location>
</feature>
<feature type="compositionally biased region" description="Basic and acidic residues" evidence="1">
    <location>
        <begin position="228"/>
        <end position="248"/>
    </location>
</feature>
<evidence type="ECO:0000313" key="3">
    <source>
        <dbReference type="Proteomes" id="UP000700706"/>
    </source>
</evidence>
<protein>
    <submittedName>
        <fullName evidence="2">Uncharacterized protein</fullName>
    </submittedName>
</protein>
<feature type="region of interest" description="Disordered" evidence="1">
    <location>
        <begin position="334"/>
        <end position="379"/>
    </location>
</feature>
<dbReference type="EMBL" id="JAEKLZ010000176">
    <property type="protein sequence ID" value="MBW8725561.1"/>
    <property type="molecule type" value="Genomic_DNA"/>
</dbReference>
<proteinExistence type="predicted"/>
<name>A0A952FJK5_9PROT</name>